<dbReference type="KEGG" id="part:PARC_a0579"/>
<evidence type="ECO:0000256" key="1">
    <source>
        <dbReference type="ARBA" id="ARBA00023211"/>
    </source>
</evidence>
<dbReference type="Proteomes" id="UP000016505">
    <property type="component" value="Chromosome I"/>
</dbReference>
<dbReference type="EMBL" id="CP011025">
    <property type="protein sequence ID" value="ATC85298.1"/>
    <property type="molecule type" value="Genomic_DNA"/>
</dbReference>
<evidence type="ECO:0000259" key="3">
    <source>
        <dbReference type="PROSITE" id="PS50975"/>
    </source>
</evidence>
<sequence>MKIAIHHRENSFSKPWISFCKNNSIDYKIVNAYDDNIIEQLQGCDAFMWHHHHGQFKDVITAKRILFSLEQTGIKVFPNFNTGWHFDDKVAQKYLLEAIGAPLVPSYVFYDKKEATTWAKAVSYPKVFKLKGGAGATNVKLVRNEKESIKLINKAFGKGFEQFDRIGNLKDRFNKFRDGKDTFAGILKGVARLFVLTEYARLQGPEKEYVYFQEFIPNNSFDIRVIVIGDKAFAIKRLVRPDDFRASGSGSIEYDHSTIDLRCLEVAFDVNKKLNAQCLAYDFIFDYDNKPLIVEISYGFAMNGYIDCPGYWSRDLNWHKSEIQPYAWMVEELVNKDEG</sequence>
<dbReference type="Pfam" id="PF08443">
    <property type="entry name" value="RimK"/>
    <property type="match status" value="1"/>
</dbReference>
<dbReference type="RefSeq" id="WP_010554157.1">
    <property type="nucleotide sequence ID" value="NZ_CP011025.1"/>
</dbReference>
<dbReference type="Gene3D" id="3.30.470.20">
    <property type="entry name" value="ATP-grasp fold, B domain"/>
    <property type="match status" value="1"/>
</dbReference>
<reference evidence="4 5" key="1">
    <citation type="journal article" date="2012" name="J. Bacteriol.">
        <title>Genome sequences of type strains of seven species of the marine bacterium Pseudoalteromonas.</title>
        <authorList>
            <person name="Xie B.B."/>
            <person name="Shu Y.L."/>
            <person name="Qin Q.L."/>
            <person name="Rong J.C."/>
            <person name="Zhang X.Y."/>
            <person name="Chen X.L."/>
            <person name="Shi M."/>
            <person name="He H.L."/>
            <person name="Zhou B.C."/>
            <person name="Zhang Y.Z."/>
        </authorList>
    </citation>
    <scope>NUCLEOTIDE SEQUENCE [LARGE SCALE GENOMIC DNA]</scope>
    <source>
        <strain evidence="4 5">A 37-1-2</strain>
    </source>
</reference>
<dbReference type="InterPro" id="IPR013815">
    <property type="entry name" value="ATP_grasp_subdomain_1"/>
</dbReference>
<dbReference type="GO" id="GO:0018169">
    <property type="term" value="F:ribosomal S6-glutamic acid ligase activity"/>
    <property type="evidence" value="ECO:0007669"/>
    <property type="project" value="TreeGrafter"/>
</dbReference>
<dbReference type="PROSITE" id="PS50975">
    <property type="entry name" value="ATP_GRASP"/>
    <property type="match status" value="1"/>
</dbReference>
<dbReference type="SUPFAM" id="SSF56059">
    <property type="entry name" value="Glutathione synthetase ATP-binding domain-like"/>
    <property type="match status" value="1"/>
</dbReference>
<dbReference type="AlphaFoldDB" id="A0A290RYT5"/>
<evidence type="ECO:0000313" key="4">
    <source>
        <dbReference type="EMBL" id="ATC85298.1"/>
    </source>
</evidence>
<dbReference type="GO" id="GO:0005524">
    <property type="term" value="F:ATP binding"/>
    <property type="evidence" value="ECO:0007669"/>
    <property type="project" value="UniProtKB-UniRule"/>
</dbReference>
<dbReference type="Gene3D" id="3.30.1490.20">
    <property type="entry name" value="ATP-grasp fold, A domain"/>
    <property type="match status" value="1"/>
</dbReference>
<evidence type="ECO:0000313" key="5">
    <source>
        <dbReference type="Proteomes" id="UP000016505"/>
    </source>
</evidence>
<evidence type="ECO:0000256" key="2">
    <source>
        <dbReference type="PROSITE-ProRule" id="PRU00409"/>
    </source>
</evidence>
<dbReference type="GO" id="GO:0046872">
    <property type="term" value="F:metal ion binding"/>
    <property type="evidence" value="ECO:0007669"/>
    <property type="project" value="InterPro"/>
</dbReference>
<dbReference type="OrthoDB" id="1704979at2"/>
<gene>
    <name evidence="4" type="ORF">PARC_a0579</name>
</gene>
<dbReference type="GO" id="GO:0005737">
    <property type="term" value="C:cytoplasm"/>
    <property type="evidence" value="ECO:0007669"/>
    <property type="project" value="TreeGrafter"/>
</dbReference>
<accession>A0A290RYT5</accession>
<organism evidence="4 5">
    <name type="scientific">Pseudoalteromonas arctica A 37-1-2</name>
    <dbReference type="NCBI Taxonomy" id="1117313"/>
    <lineage>
        <taxon>Bacteria</taxon>
        <taxon>Pseudomonadati</taxon>
        <taxon>Pseudomonadota</taxon>
        <taxon>Gammaproteobacteria</taxon>
        <taxon>Alteromonadales</taxon>
        <taxon>Pseudoalteromonadaceae</taxon>
        <taxon>Pseudoalteromonas</taxon>
    </lineage>
</organism>
<dbReference type="InterPro" id="IPR005479">
    <property type="entry name" value="CPAse_ATP-bd"/>
</dbReference>
<dbReference type="PANTHER" id="PTHR21621">
    <property type="entry name" value="RIBOSOMAL PROTEIN S6 MODIFICATION PROTEIN"/>
    <property type="match status" value="1"/>
</dbReference>
<dbReference type="InterPro" id="IPR011761">
    <property type="entry name" value="ATP-grasp"/>
</dbReference>
<keyword evidence="2" id="KW-0547">Nucleotide-binding</keyword>
<dbReference type="GO" id="GO:0009432">
    <property type="term" value="P:SOS response"/>
    <property type="evidence" value="ECO:0007669"/>
    <property type="project" value="TreeGrafter"/>
</dbReference>
<name>A0A290RYT5_9GAMM</name>
<keyword evidence="1" id="KW-0464">Manganese</keyword>
<dbReference type="InterPro" id="IPR013651">
    <property type="entry name" value="ATP-grasp_RimK-type"/>
</dbReference>
<proteinExistence type="predicted"/>
<dbReference type="Pfam" id="PF02786">
    <property type="entry name" value="CPSase_L_D2"/>
    <property type="match status" value="1"/>
</dbReference>
<dbReference type="PANTHER" id="PTHR21621:SF0">
    <property type="entry name" value="BETA-CITRYLGLUTAMATE SYNTHASE B-RELATED"/>
    <property type="match status" value="1"/>
</dbReference>
<keyword evidence="2" id="KW-0067">ATP-binding</keyword>
<protein>
    <recommendedName>
        <fullName evidence="3">ATP-grasp domain-containing protein</fullName>
    </recommendedName>
</protein>
<feature type="domain" description="ATP-grasp" evidence="3">
    <location>
        <begin position="93"/>
        <end position="327"/>
    </location>
</feature>